<protein>
    <submittedName>
        <fullName evidence="2">Uncharacterized protein</fullName>
    </submittedName>
</protein>
<accession>A0AAC9B5B3</accession>
<gene>
    <name evidence="2" type="ORF">WM43_03605</name>
</gene>
<name>A0AAC9B5B3_AERVE</name>
<keyword evidence="1" id="KW-0175">Coiled coil</keyword>
<proteinExistence type="predicted"/>
<organism evidence="2 3">
    <name type="scientific">Aeromonas veronii</name>
    <dbReference type="NCBI Taxonomy" id="654"/>
    <lineage>
        <taxon>Bacteria</taxon>
        <taxon>Pseudomonadati</taxon>
        <taxon>Pseudomonadota</taxon>
        <taxon>Gammaproteobacteria</taxon>
        <taxon>Aeromonadales</taxon>
        <taxon>Aeromonadaceae</taxon>
        <taxon>Aeromonas</taxon>
    </lineage>
</organism>
<evidence type="ECO:0000313" key="2">
    <source>
        <dbReference type="EMBL" id="ANB51818.1"/>
    </source>
</evidence>
<dbReference type="Proteomes" id="UP000076809">
    <property type="component" value="Chromosome"/>
</dbReference>
<evidence type="ECO:0000256" key="1">
    <source>
        <dbReference type="SAM" id="Coils"/>
    </source>
</evidence>
<dbReference type="AlphaFoldDB" id="A0AAC9B5B3"/>
<reference evidence="2 3" key="1">
    <citation type="journal article" date="2016" name="J. Clin. Microbiol.">
        <title>Detection and Whole-Genome Sequencing of Carbapenemase-Producing Aeromonas hydrophila Isolates from Routine Perirectal Surveillance Culture.</title>
        <authorList>
            <person name="Hughes H.Y."/>
            <person name="Conlan S.P."/>
            <person name="Lau A.F."/>
            <person name="Dekker J.P."/>
            <person name="Michelin A.V."/>
            <person name="Youn J.H."/>
            <person name="Henderson D.K."/>
            <person name="Frank K.M."/>
            <person name="Segre J.A."/>
            <person name="Palmore T.N."/>
        </authorList>
    </citation>
    <scope>NUCLEOTIDE SEQUENCE [LARGE SCALE GENOMIC DNA]</scope>
    <source>
        <strain evidence="2 3">AVNIH1</strain>
    </source>
</reference>
<sequence>MDSSANQLGLLSTNVRSAADLLGQRLEQVTQQIEQAGSQNAALTDQLKQQAEMLARLQDGLLQGAERFEQAASEARHGFVEMKQTQQQFLTGVRTEFNALGETLRSQVEAIEKQAEQWLQKYASEVSTQVHERMDQWNKVSLEYATKMYHTAEAMSSVLDELEQR</sequence>
<evidence type="ECO:0000313" key="3">
    <source>
        <dbReference type="Proteomes" id="UP000076809"/>
    </source>
</evidence>
<feature type="coiled-coil region" evidence="1">
    <location>
        <begin position="19"/>
        <end position="60"/>
    </location>
</feature>
<dbReference type="RefSeq" id="WP_064338153.1">
    <property type="nucleotide sequence ID" value="NZ_CP014774.1"/>
</dbReference>
<dbReference type="EMBL" id="CP014774">
    <property type="protein sequence ID" value="ANB51818.1"/>
    <property type="molecule type" value="Genomic_DNA"/>
</dbReference>